<sequence>MIKRLYEGQVIRFISEEHKQQWLHCLGLGTKSAAYIRIMKAMNQPEIRIDATIDGTADKINGITMTYNPILESDFVYFEEVGESECEKLVRKIREAYQAGKENEILELSLKNIIDTEI</sequence>
<organism evidence="1 2">
    <name type="scientific">Aeromonas phage phiAS5</name>
    <dbReference type="NCBI Taxonomy" id="879630"/>
    <lineage>
        <taxon>Viruses</taxon>
        <taxon>Duplodnaviria</taxon>
        <taxon>Heunggongvirae</taxon>
        <taxon>Uroviricota</taxon>
        <taxon>Caudoviricetes</taxon>
        <taxon>Pantevenvirales</taxon>
        <taxon>Straboviridae</taxon>
        <taxon>Chrysonvirus</taxon>
        <taxon>Chrysonvirus as5</taxon>
    </lineage>
</organism>
<dbReference type="GeneID" id="9861481"/>
<accession>E1A2H1</accession>
<protein>
    <submittedName>
        <fullName evidence="1">Uncharacterized protein</fullName>
    </submittedName>
</protein>
<gene>
    <name evidence="1" type="ORF">phiAS5_ORF0074</name>
</gene>
<dbReference type="EMBL" id="HM452126">
    <property type="protein sequence ID" value="ADM79917.1"/>
    <property type="molecule type" value="Genomic_DNA"/>
</dbReference>
<keyword evidence="2" id="KW-1185">Reference proteome</keyword>
<evidence type="ECO:0000313" key="1">
    <source>
        <dbReference type="EMBL" id="ADM79917.1"/>
    </source>
</evidence>
<proteinExistence type="predicted"/>
<dbReference type="Proteomes" id="UP000002236">
    <property type="component" value="Segment"/>
</dbReference>
<dbReference type="OrthoDB" id="24305at10239"/>
<dbReference type="RefSeq" id="YP_003969363.1">
    <property type="nucleotide sequence ID" value="NC_014636.1"/>
</dbReference>
<evidence type="ECO:0000313" key="2">
    <source>
        <dbReference type="Proteomes" id="UP000002236"/>
    </source>
</evidence>
<name>E1A2H1_9CAUD</name>
<dbReference type="KEGG" id="vg:9861481"/>
<reference evidence="1 2" key="1">
    <citation type="journal article" date="2012" name="Vet. Microbiol.">
        <title>Complete genome sequence and characterization of a broad-host range T4-like bacteriophage phiAS5 infecting Aeromonas salmonicida subsp. salmonicida.</title>
        <authorList>
            <person name="Kim J.H."/>
            <person name="Son J.S."/>
            <person name="Choi Y.J."/>
            <person name="Choresca C.H.Jr."/>
            <person name="Shin S.P."/>
            <person name="Han J.E."/>
            <person name="Jun J.W."/>
            <person name="Park S.C."/>
        </authorList>
    </citation>
    <scope>NUCLEOTIDE SEQUENCE [LARGE SCALE GENOMIC DNA]</scope>
</reference>